<dbReference type="EMBL" id="KZ293645">
    <property type="protein sequence ID" value="PBL01936.1"/>
    <property type="molecule type" value="Genomic_DNA"/>
</dbReference>
<dbReference type="Proteomes" id="UP000217790">
    <property type="component" value="Unassembled WGS sequence"/>
</dbReference>
<evidence type="ECO:0000256" key="1">
    <source>
        <dbReference type="ARBA" id="ARBA00022701"/>
    </source>
</evidence>
<dbReference type="OrthoDB" id="66546at2759"/>
<dbReference type="GO" id="GO:0005874">
    <property type="term" value="C:microtubule"/>
    <property type="evidence" value="ECO:0007669"/>
    <property type="project" value="UniProtKB-KW"/>
</dbReference>
<proteinExistence type="predicted"/>
<feature type="region of interest" description="Disordered" evidence="2">
    <location>
        <begin position="28"/>
        <end position="80"/>
    </location>
</feature>
<keyword evidence="1" id="KW-0493">Microtubule</keyword>
<sequence length="660" mass="73481">MFLLPTIASDAYLGAIVALEDQMRTTNDDLTALKNHKASKDKKKPKKEKPSPSKSKPSKPKPLPPQKNGKKSGKKVGVSKNEFLSFDQKKRLKGLFGFDDNDVPIARTGFDSDHGPPCTRRPAWNLLVVHHDPHLVHPDVSHRAGRRQVYRHDFQPVQAPSFHVLLRRLTELCEDLVRGVIGDADQDKLREQVACAARSLGAEGMTLNKAGIVLGEAKVDRMIHTFRKREFSPEMLSQTLFMYPAGSVKNWREPDSQSDVSLVLSLDSEDLDLDDSSESLPTPPRSPSPSPSICKPTHDVRVSISRRKEVEELQSRQYWRSEWKIPTEGISTKFDIGDASTLGPTLQNVLGRDGLGLPTELTHIQERYIYEHDAVREVLFALQGRDNIMLQWRDGEYRTSVTTPRLLHLSLASQASILTALARPCTSVRPLRDFINHAFKTPGGSKSKTRTLEAFAEEAICKATNGVSSDEGLVVSLLSLEMQVRDTFGETFFVLLNSYQSSTVDGNDITTGPSLHCDAEHLDRGERIAAGVVMRVFIRSAEPLWGMMGRWLKEGIGVGDVDDLDDEFFIESNGLAPGAFGVGLLDPDCWAEGYTLRQRDVPYCSRYAHCRSYFEVTLVDLIGENVRLQTPNPYTRRSAVKPLLDLDTAVSFAMNGFTGA</sequence>
<keyword evidence="5" id="KW-1185">Reference proteome</keyword>
<dbReference type="Pfam" id="PF17681">
    <property type="entry name" value="GCP_N_terminal"/>
    <property type="match status" value="1"/>
</dbReference>
<dbReference type="STRING" id="47427.A0A2H3E3B1"/>
<feature type="compositionally biased region" description="Basic residues" evidence="2">
    <location>
        <begin position="34"/>
        <end position="47"/>
    </location>
</feature>
<feature type="region of interest" description="Disordered" evidence="2">
    <location>
        <begin position="272"/>
        <end position="297"/>
    </location>
</feature>
<dbReference type="InterPro" id="IPR041470">
    <property type="entry name" value="GCP_N"/>
</dbReference>
<reference evidence="5" key="1">
    <citation type="journal article" date="2017" name="Nat. Ecol. Evol.">
        <title>Genome expansion and lineage-specific genetic innovations in the forest pathogenic fungi Armillaria.</title>
        <authorList>
            <person name="Sipos G."/>
            <person name="Prasanna A.N."/>
            <person name="Walter M.C."/>
            <person name="O'Connor E."/>
            <person name="Balint B."/>
            <person name="Krizsan K."/>
            <person name="Kiss B."/>
            <person name="Hess J."/>
            <person name="Varga T."/>
            <person name="Slot J."/>
            <person name="Riley R."/>
            <person name="Boka B."/>
            <person name="Rigling D."/>
            <person name="Barry K."/>
            <person name="Lee J."/>
            <person name="Mihaltcheva S."/>
            <person name="LaButti K."/>
            <person name="Lipzen A."/>
            <person name="Waldron R."/>
            <person name="Moloney N.M."/>
            <person name="Sperisen C."/>
            <person name="Kredics L."/>
            <person name="Vagvoelgyi C."/>
            <person name="Patrignani A."/>
            <person name="Fitzpatrick D."/>
            <person name="Nagy I."/>
            <person name="Doyle S."/>
            <person name="Anderson J.B."/>
            <person name="Grigoriev I.V."/>
            <person name="Gueldener U."/>
            <person name="Muensterkoetter M."/>
            <person name="Nagy L.G."/>
        </authorList>
    </citation>
    <scope>NUCLEOTIDE SEQUENCE [LARGE SCALE GENOMIC DNA]</scope>
    <source>
        <strain evidence="5">Ar21-2</strain>
    </source>
</reference>
<evidence type="ECO:0000313" key="4">
    <source>
        <dbReference type="EMBL" id="PBL01936.1"/>
    </source>
</evidence>
<dbReference type="InParanoid" id="A0A2H3E3B1"/>
<evidence type="ECO:0000256" key="2">
    <source>
        <dbReference type="SAM" id="MobiDB-lite"/>
    </source>
</evidence>
<feature type="domain" description="Gamma tubulin complex component protein N-terminal" evidence="3">
    <location>
        <begin position="375"/>
        <end position="604"/>
    </location>
</feature>
<protein>
    <recommendedName>
        <fullName evidence="3">Gamma tubulin complex component protein N-terminal domain-containing protein</fullName>
    </recommendedName>
</protein>
<evidence type="ECO:0000313" key="5">
    <source>
        <dbReference type="Proteomes" id="UP000217790"/>
    </source>
</evidence>
<dbReference type="AlphaFoldDB" id="A0A2H3E3B1"/>
<feature type="compositionally biased region" description="Pro residues" evidence="2">
    <location>
        <begin position="281"/>
        <end position="290"/>
    </location>
</feature>
<name>A0A2H3E3B1_ARMGA</name>
<accession>A0A2H3E3B1</accession>
<evidence type="ECO:0000259" key="3">
    <source>
        <dbReference type="Pfam" id="PF17681"/>
    </source>
</evidence>
<organism evidence="4 5">
    <name type="scientific">Armillaria gallica</name>
    <name type="common">Bulbous honey fungus</name>
    <name type="synonym">Armillaria bulbosa</name>
    <dbReference type="NCBI Taxonomy" id="47427"/>
    <lineage>
        <taxon>Eukaryota</taxon>
        <taxon>Fungi</taxon>
        <taxon>Dikarya</taxon>
        <taxon>Basidiomycota</taxon>
        <taxon>Agaricomycotina</taxon>
        <taxon>Agaricomycetes</taxon>
        <taxon>Agaricomycetidae</taxon>
        <taxon>Agaricales</taxon>
        <taxon>Marasmiineae</taxon>
        <taxon>Physalacriaceae</taxon>
        <taxon>Armillaria</taxon>
    </lineage>
</organism>
<gene>
    <name evidence="4" type="ORF">ARMGADRAFT_1071447</name>
</gene>